<feature type="domain" description="HAMP" evidence="4">
    <location>
        <begin position="293"/>
        <end position="348"/>
    </location>
</feature>
<dbReference type="EMBL" id="BMXS01000027">
    <property type="protein sequence ID" value="GGY06934.1"/>
    <property type="molecule type" value="Genomic_DNA"/>
</dbReference>
<evidence type="ECO:0000256" key="3">
    <source>
        <dbReference type="SAM" id="Phobius"/>
    </source>
</evidence>
<dbReference type="CDD" id="cd01949">
    <property type="entry name" value="GGDEF"/>
    <property type="match status" value="1"/>
</dbReference>
<evidence type="ECO:0000256" key="2">
    <source>
        <dbReference type="ARBA" id="ARBA00034247"/>
    </source>
</evidence>
<dbReference type="PROSITE" id="PS50887">
    <property type="entry name" value="GGDEF"/>
    <property type="match status" value="1"/>
</dbReference>
<feature type="transmembrane region" description="Helical" evidence="3">
    <location>
        <begin position="271"/>
        <end position="291"/>
    </location>
</feature>
<dbReference type="SMART" id="SM00267">
    <property type="entry name" value="GGDEF"/>
    <property type="match status" value="1"/>
</dbReference>
<evidence type="ECO:0000256" key="1">
    <source>
        <dbReference type="ARBA" id="ARBA00012528"/>
    </source>
</evidence>
<dbReference type="Pfam" id="PF05228">
    <property type="entry name" value="CHASE4"/>
    <property type="match status" value="1"/>
</dbReference>
<keyword evidence="3" id="KW-0472">Membrane</keyword>
<dbReference type="Gene3D" id="3.30.70.270">
    <property type="match status" value="1"/>
</dbReference>
<dbReference type="RefSeq" id="WP_189472041.1">
    <property type="nucleotide sequence ID" value="NZ_BMXS01000027.1"/>
</dbReference>
<dbReference type="InterPro" id="IPR003660">
    <property type="entry name" value="HAMP_dom"/>
</dbReference>
<keyword evidence="7" id="KW-1185">Reference proteome</keyword>
<proteinExistence type="predicted"/>
<gene>
    <name evidence="6" type="ORF">GCM10007160_37960</name>
</gene>
<dbReference type="InterPro" id="IPR029787">
    <property type="entry name" value="Nucleotide_cyclase"/>
</dbReference>
<sequence length="528" mass="59747">MTAAISSLRNRFLLALCGVLCLALLALVLIARYQITPILLENEDQYASAELDRAERALASEFDHMRRLVEDWAWWDDSYEFVQGQRPEYVDSNLYDESLETLDLQLMAFFTIDNEPYWISGFDDDGDFTSCRGEGDECNWANDIIALIQGKIDHSDEDTHTWLMTYPLLAMVGMSPIYMSQDEVPPEGWLVMVKPLSEAWLMGLRETSGIDLSLNILEDDAASHADTLERLSLSQMKASRILDAIPPSHVLRLEALLPRQRYQASQETFRFALYWTSGVLIVTLIVVLFLLERMVLGPLRQFAHFTQQLQHHDDNRVTPGGLLSRRDEIGTLMREFQHLREHQQHQQDLLLELSQHDHLTGLANRRLFDERLGQALNEARWKRASVATLMVDVDHFKAYNDHYGHQAGDECLVKLATCMNQCFSAHDQLVARTGGEEFSILLPGMSLYAATERAERLRAAIERLALPHAMSPVAKTVTVSIGVEACSPGRTGGSATPSVLMRATDEVLYAAKQSGRNRVCNRETDSQH</sequence>
<reference evidence="7" key="1">
    <citation type="journal article" date="2019" name="Int. J. Syst. Evol. Microbiol.">
        <title>The Global Catalogue of Microorganisms (GCM) 10K type strain sequencing project: providing services to taxonomists for standard genome sequencing and annotation.</title>
        <authorList>
            <consortium name="The Broad Institute Genomics Platform"/>
            <consortium name="The Broad Institute Genome Sequencing Center for Infectious Disease"/>
            <person name="Wu L."/>
            <person name="Ma J."/>
        </authorList>
    </citation>
    <scope>NUCLEOTIDE SEQUENCE [LARGE SCALE GENOMIC DNA]</scope>
    <source>
        <strain evidence="7">KCTC 22228</strain>
    </source>
</reference>
<comment type="caution">
    <text evidence="6">The sequence shown here is derived from an EMBL/GenBank/DDBJ whole genome shotgun (WGS) entry which is preliminary data.</text>
</comment>
<keyword evidence="3" id="KW-1133">Transmembrane helix</keyword>
<dbReference type="InterPro" id="IPR000160">
    <property type="entry name" value="GGDEF_dom"/>
</dbReference>
<dbReference type="PANTHER" id="PTHR45138:SF9">
    <property type="entry name" value="DIGUANYLATE CYCLASE DGCM-RELATED"/>
    <property type="match status" value="1"/>
</dbReference>
<keyword evidence="3" id="KW-0812">Transmembrane</keyword>
<comment type="catalytic activity">
    <reaction evidence="2">
        <text>2 GTP = 3',3'-c-di-GMP + 2 diphosphate</text>
        <dbReference type="Rhea" id="RHEA:24898"/>
        <dbReference type="ChEBI" id="CHEBI:33019"/>
        <dbReference type="ChEBI" id="CHEBI:37565"/>
        <dbReference type="ChEBI" id="CHEBI:58805"/>
        <dbReference type="EC" id="2.7.7.65"/>
    </reaction>
</comment>
<dbReference type="InterPro" id="IPR007892">
    <property type="entry name" value="CHASE4"/>
</dbReference>
<dbReference type="Pfam" id="PF00990">
    <property type="entry name" value="GGDEF"/>
    <property type="match status" value="1"/>
</dbReference>
<evidence type="ECO:0000313" key="7">
    <source>
        <dbReference type="Proteomes" id="UP000653056"/>
    </source>
</evidence>
<evidence type="ECO:0000259" key="5">
    <source>
        <dbReference type="PROSITE" id="PS50887"/>
    </source>
</evidence>
<organism evidence="6 7">
    <name type="scientific">Litchfieldella qijiaojingensis</name>
    <dbReference type="NCBI Taxonomy" id="980347"/>
    <lineage>
        <taxon>Bacteria</taxon>
        <taxon>Pseudomonadati</taxon>
        <taxon>Pseudomonadota</taxon>
        <taxon>Gammaproteobacteria</taxon>
        <taxon>Oceanospirillales</taxon>
        <taxon>Halomonadaceae</taxon>
        <taxon>Litchfieldella</taxon>
    </lineage>
</organism>
<dbReference type="PROSITE" id="PS50885">
    <property type="entry name" value="HAMP"/>
    <property type="match status" value="1"/>
</dbReference>
<evidence type="ECO:0000259" key="4">
    <source>
        <dbReference type="PROSITE" id="PS50885"/>
    </source>
</evidence>
<accession>A0ABQ2ZA47</accession>
<dbReference type="Proteomes" id="UP000653056">
    <property type="component" value="Unassembled WGS sequence"/>
</dbReference>
<dbReference type="EC" id="2.7.7.65" evidence="1"/>
<dbReference type="NCBIfam" id="TIGR00254">
    <property type="entry name" value="GGDEF"/>
    <property type="match status" value="1"/>
</dbReference>
<dbReference type="SUPFAM" id="SSF158472">
    <property type="entry name" value="HAMP domain-like"/>
    <property type="match status" value="1"/>
</dbReference>
<evidence type="ECO:0000313" key="6">
    <source>
        <dbReference type="EMBL" id="GGY06934.1"/>
    </source>
</evidence>
<dbReference type="PANTHER" id="PTHR45138">
    <property type="entry name" value="REGULATORY COMPONENTS OF SENSORY TRANSDUCTION SYSTEM"/>
    <property type="match status" value="1"/>
</dbReference>
<dbReference type="SUPFAM" id="SSF55073">
    <property type="entry name" value="Nucleotide cyclase"/>
    <property type="match status" value="1"/>
</dbReference>
<dbReference type="InterPro" id="IPR050469">
    <property type="entry name" value="Diguanylate_Cyclase"/>
</dbReference>
<dbReference type="InterPro" id="IPR043128">
    <property type="entry name" value="Rev_trsase/Diguanyl_cyclase"/>
</dbReference>
<feature type="domain" description="GGDEF" evidence="5">
    <location>
        <begin position="384"/>
        <end position="524"/>
    </location>
</feature>
<name>A0ABQ2ZA47_9GAMM</name>
<dbReference type="Gene3D" id="6.10.340.10">
    <property type="match status" value="1"/>
</dbReference>
<protein>
    <recommendedName>
        <fullName evidence="1">diguanylate cyclase</fullName>
        <ecNumber evidence="1">2.7.7.65</ecNumber>
    </recommendedName>
</protein>